<dbReference type="GO" id="GO:0006779">
    <property type="term" value="P:porphyrin-containing compound biosynthetic process"/>
    <property type="evidence" value="ECO:0007669"/>
    <property type="project" value="InterPro"/>
</dbReference>
<dbReference type="Pfam" id="PF06969">
    <property type="entry name" value="HemN_C"/>
    <property type="match status" value="1"/>
</dbReference>
<comment type="cofactor">
    <cofactor evidence="1">
        <name>[4Fe-4S] cluster</name>
        <dbReference type="ChEBI" id="CHEBI:49883"/>
    </cofactor>
</comment>
<dbReference type="InterPro" id="IPR013785">
    <property type="entry name" value="Aldolase_TIM"/>
</dbReference>
<dbReference type="Proteomes" id="UP000294835">
    <property type="component" value="Unassembled WGS sequence"/>
</dbReference>
<evidence type="ECO:0000256" key="10">
    <source>
        <dbReference type="RuleBase" id="RU364116"/>
    </source>
</evidence>
<dbReference type="Pfam" id="PF04055">
    <property type="entry name" value="Radical_SAM"/>
    <property type="match status" value="1"/>
</dbReference>
<dbReference type="InterPro" id="IPR058240">
    <property type="entry name" value="rSAM_sf"/>
</dbReference>
<dbReference type="GO" id="GO:0046872">
    <property type="term" value="F:metal ion binding"/>
    <property type="evidence" value="ECO:0007669"/>
    <property type="project" value="UniProtKB-UniRule"/>
</dbReference>
<dbReference type="SFLD" id="SFLDF00288">
    <property type="entry name" value="HemN-like__clustered_with_nucl"/>
    <property type="match status" value="1"/>
</dbReference>
<dbReference type="SFLD" id="SFLDF00562">
    <property type="entry name" value="HemN-like__clustered_with_heat"/>
    <property type="match status" value="1"/>
</dbReference>
<dbReference type="SMART" id="SM00729">
    <property type="entry name" value="Elp3"/>
    <property type="match status" value="1"/>
</dbReference>
<keyword evidence="4 10" id="KW-0349">Heme</keyword>
<dbReference type="PROSITE" id="PS51918">
    <property type="entry name" value="RADICAL_SAM"/>
    <property type="match status" value="1"/>
</dbReference>
<dbReference type="CDD" id="cd01335">
    <property type="entry name" value="Radical_SAM"/>
    <property type="match status" value="1"/>
</dbReference>
<accession>A0A4R2PVY8</accession>
<keyword evidence="6 10" id="KW-0479">Metal-binding</keyword>
<dbReference type="AlphaFoldDB" id="A0A4R2PVY8"/>
<dbReference type="PANTHER" id="PTHR13932">
    <property type="entry name" value="COPROPORPHYRINIGEN III OXIDASE"/>
    <property type="match status" value="1"/>
</dbReference>
<evidence type="ECO:0000256" key="7">
    <source>
        <dbReference type="ARBA" id="ARBA00023004"/>
    </source>
</evidence>
<evidence type="ECO:0000256" key="3">
    <source>
        <dbReference type="ARBA" id="ARBA00017228"/>
    </source>
</evidence>
<comment type="caution">
    <text evidence="12">The sequence shown here is derived from an EMBL/GenBank/DDBJ whole genome shotgun (WGS) entry which is preliminary data.</text>
</comment>
<evidence type="ECO:0000256" key="1">
    <source>
        <dbReference type="ARBA" id="ARBA00001966"/>
    </source>
</evidence>
<evidence type="ECO:0000256" key="4">
    <source>
        <dbReference type="ARBA" id="ARBA00022617"/>
    </source>
</evidence>
<evidence type="ECO:0000313" key="13">
    <source>
        <dbReference type="Proteomes" id="UP000294835"/>
    </source>
</evidence>
<dbReference type="InterPro" id="IPR010723">
    <property type="entry name" value="HemN_C"/>
</dbReference>
<dbReference type="InterPro" id="IPR007197">
    <property type="entry name" value="rSAM"/>
</dbReference>
<organism evidence="12 13">
    <name type="scientific">Rhodovulum marinum</name>
    <dbReference type="NCBI Taxonomy" id="320662"/>
    <lineage>
        <taxon>Bacteria</taxon>
        <taxon>Pseudomonadati</taxon>
        <taxon>Pseudomonadota</taxon>
        <taxon>Alphaproteobacteria</taxon>
        <taxon>Rhodobacterales</taxon>
        <taxon>Paracoccaceae</taxon>
        <taxon>Rhodovulum</taxon>
    </lineage>
</organism>
<reference evidence="12 13" key="1">
    <citation type="submission" date="2019-03" db="EMBL/GenBank/DDBJ databases">
        <title>Genomic Encyclopedia of Type Strains, Phase IV (KMG-IV): sequencing the most valuable type-strain genomes for metagenomic binning, comparative biology and taxonomic classification.</title>
        <authorList>
            <person name="Goeker M."/>
        </authorList>
    </citation>
    <scope>NUCLEOTIDE SEQUENCE [LARGE SCALE GENOMIC DNA]</scope>
    <source>
        <strain evidence="12 13">DSM 18063</strain>
    </source>
</reference>
<comment type="similarity">
    <text evidence="2">Belongs to the anaerobic coproporphyrinogen-III oxidase family. HemW subfamily.</text>
</comment>
<sequence length="387" mass="42566">MTAEDWQAGGFGLYIHWPFCLAKCPYCDFNSHVAATFDTAAWKSAYLSEIQRIGQETGPRTLNTVFFGGGTPSLMDPDLVAAILQAIRKTWPCANDMEVTLEANPTSVEAGRFAGFRDAGVNRVSLGVQALNDADLRRLGRLHDTAEARAAFDIARAAFDRVSFDLIYARQGQTPEEWRAELDEALAMAVDHLSLYQLTIEPGTAFGDRHARGLLRDLPDDDRAADMYALTQEVCAKAGLPAYEVSNHARPGAESRHNLIYWRYGDYAGIGPGAHGRLTLGRRRWAIETPLSPSDWLARVSQRGTGETERTPLSPADQSTEYLLMGLRLAEGISLTRYARLAGAPLNRNNINALKDMNLIVQDGDRLRATTTGRALLNSVLRELLSG</sequence>
<dbReference type="InterPro" id="IPR034505">
    <property type="entry name" value="Coproporphyrinogen-III_oxidase"/>
</dbReference>
<dbReference type="EMBL" id="SLXP01000008">
    <property type="protein sequence ID" value="TCP40282.1"/>
    <property type="molecule type" value="Genomic_DNA"/>
</dbReference>
<dbReference type="GO" id="GO:0051539">
    <property type="term" value="F:4 iron, 4 sulfur cluster binding"/>
    <property type="evidence" value="ECO:0007669"/>
    <property type="project" value="UniProtKB-UniRule"/>
</dbReference>
<keyword evidence="5 10" id="KW-0949">S-adenosyl-L-methionine</keyword>
<gene>
    <name evidence="12" type="ORF">EV662_108157</name>
</gene>
<evidence type="ECO:0000256" key="9">
    <source>
        <dbReference type="ARBA" id="ARBA00023186"/>
    </source>
</evidence>
<dbReference type="SUPFAM" id="SSF102114">
    <property type="entry name" value="Radical SAM enzymes"/>
    <property type="match status" value="1"/>
</dbReference>
<dbReference type="RefSeq" id="WP_132463475.1">
    <property type="nucleotide sequence ID" value="NZ_SLXP01000008.1"/>
</dbReference>
<name>A0A4R2PVY8_9RHOB</name>
<proteinExistence type="inferred from homology"/>
<keyword evidence="7 10" id="KW-0408">Iron</keyword>
<evidence type="ECO:0000259" key="11">
    <source>
        <dbReference type="PROSITE" id="PS51918"/>
    </source>
</evidence>
<evidence type="ECO:0000313" key="12">
    <source>
        <dbReference type="EMBL" id="TCP40282.1"/>
    </source>
</evidence>
<keyword evidence="10" id="KW-0963">Cytoplasm</keyword>
<keyword evidence="10" id="KW-0004">4Fe-4S</keyword>
<comment type="function">
    <text evidence="10">Probably acts as a heme chaperone, transferring heme to an unknown acceptor. Binds one molecule of heme per monomer, possibly covalently. Binds 1 [4Fe-4S] cluster. The cluster is coordinated with 3 cysteines and an exchangeable S-adenosyl-L-methionine.</text>
</comment>
<protein>
    <recommendedName>
        <fullName evidence="3 10">Heme chaperone HemW</fullName>
    </recommendedName>
</protein>
<keyword evidence="13" id="KW-1185">Reference proteome</keyword>
<dbReference type="InterPro" id="IPR006638">
    <property type="entry name" value="Elp3/MiaA/NifB-like_rSAM"/>
</dbReference>
<dbReference type="OrthoDB" id="9808022at2"/>
<evidence type="ECO:0000256" key="5">
    <source>
        <dbReference type="ARBA" id="ARBA00022691"/>
    </source>
</evidence>
<keyword evidence="9 10" id="KW-0143">Chaperone</keyword>
<dbReference type="GO" id="GO:0005737">
    <property type="term" value="C:cytoplasm"/>
    <property type="evidence" value="ECO:0007669"/>
    <property type="project" value="UniProtKB-SubCell"/>
</dbReference>
<dbReference type="NCBIfam" id="TIGR00539">
    <property type="entry name" value="hemN_rel"/>
    <property type="match status" value="1"/>
</dbReference>
<comment type="subcellular location">
    <subcellularLocation>
        <location evidence="10">Cytoplasm</location>
    </subcellularLocation>
</comment>
<dbReference type="SFLD" id="SFLDS00029">
    <property type="entry name" value="Radical_SAM"/>
    <property type="match status" value="1"/>
</dbReference>
<evidence type="ECO:0000256" key="6">
    <source>
        <dbReference type="ARBA" id="ARBA00022723"/>
    </source>
</evidence>
<dbReference type="PANTHER" id="PTHR13932:SF5">
    <property type="entry name" value="RADICAL S-ADENOSYL METHIONINE DOMAIN-CONTAINING PROTEIN 1, MITOCHONDRIAL"/>
    <property type="match status" value="1"/>
</dbReference>
<keyword evidence="8 10" id="KW-0411">Iron-sulfur</keyword>
<dbReference type="Gene3D" id="3.20.20.70">
    <property type="entry name" value="Aldolase class I"/>
    <property type="match status" value="1"/>
</dbReference>
<dbReference type="GO" id="GO:0004109">
    <property type="term" value="F:coproporphyrinogen oxidase activity"/>
    <property type="evidence" value="ECO:0007669"/>
    <property type="project" value="InterPro"/>
</dbReference>
<dbReference type="InterPro" id="IPR004559">
    <property type="entry name" value="HemW-like"/>
</dbReference>
<feature type="domain" description="Radical SAM core" evidence="11">
    <location>
        <begin position="5"/>
        <end position="241"/>
    </location>
</feature>
<evidence type="ECO:0000256" key="8">
    <source>
        <dbReference type="ARBA" id="ARBA00023014"/>
    </source>
</evidence>
<evidence type="ECO:0000256" key="2">
    <source>
        <dbReference type="ARBA" id="ARBA00006100"/>
    </source>
</evidence>
<dbReference type="SFLD" id="SFLDG01065">
    <property type="entry name" value="anaerobic_coproporphyrinogen-I"/>
    <property type="match status" value="1"/>
</dbReference>